<proteinExistence type="predicted"/>
<accession>A0A0M3I1P0</accession>
<sequence>MTPAQSDSLLMRTKASSIRFDERSNKIVVDIINDSGNHIEIADSGINQKLSSFKKGNDNETNTTITADNLTPKPILRSSQEILKQRASLLDSLMRLSSTMDALPAALTSVSRKAFHRSDLASKHNSEEDSRPLLRSYPTDDDNNTLLFELNRRTPIRGCSSIKGEMTQKPPTAALKDVQRSEESAEKGAFNGKCDETNSSMQYAQRSSISSTQSPNYVTISEESTNDFVSL</sequence>
<dbReference type="AlphaFoldDB" id="A0A0M3I1P0"/>
<feature type="region of interest" description="Disordered" evidence="1">
    <location>
        <begin position="118"/>
        <end position="138"/>
    </location>
</feature>
<feature type="compositionally biased region" description="Polar residues" evidence="1">
    <location>
        <begin position="197"/>
        <end position="217"/>
    </location>
</feature>
<feature type="region of interest" description="Disordered" evidence="1">
    <location>
        <begin position="179"/>
        <end position="217"/>
    </location>
</feature>
<feature type="compositionally biased region" description="Basic and acidic residues" evidence="1">
    <location>
        <begin position="118"/>
        <end position="132"/>
    </location>
</feature>
<reference evidence="3" key="1">
    <citation type="submission" date="2017-02" db="UniProtKB">
        <authorList>
            <consortium name="WormBaseParasite"/>
        </authorList>
    </citation>
    <scope>IDENTIFICATION</scope>
</reference>
<evidence type="ECO:0000313" key="2">
    <source>
        <dbReference type="Proteomes" id="UP000036681"/>
    </source>
</evidence>
<evidence type="ECO:0000256" key="1">
    <source>
        <dbReference type="SAM" id="MobiDB-lite"/>
    </source>
</evidence>
<dbReference type="WBParaSite" id="ALUE_0001023201-mRNA-1">
    <property type="protein sequence ID" value="ALUE_0001023201-mRNA-1"/>
    <property type="gene ID" value="ALUE_0001023201"/>
</dbReference>
<keyword evidence="2" id="KW-1185">Reference proteome</keyword>
<protein>
    <submittedName>
        <fullName evidence="3">Uncharacterized protein</fullName>
    </submittedName>
</protein>
<evidence type="ECO:0000313" key="3">
    <source>
        <dbReference type="WBParaSite" id="ALUE_0001023201-mRNA-1"/>
    </source>
</evidence>
<dbReference type="Proteomes" id="UP000036681">
    <property type="component" value="Unplaced"/>
</dbReference>
<name>A0A0M3I1P0_ASCLU</name>
<organism evidence="2 3">
    <name type="scientific">Ascaris lumbricoides</name>
    <name type="common">Giant roundworm</name>
    <dbReference type="NCBI Taxonomy" id="6252"/>
    <lineage>
        <taxon>Eukaryota</taxon>
        <taxon>Metazoa</taxon>
        <taxon>Ecdysozoa</taxon>
        <taxon>Nematoda</taxon>
        <taxon>Chromadorea</taxon>
        <taxon>Rhabditida</taxon>
        <taxon>Spirurina</taxon>
        <taxon>Ascaridomorpha</taxon>
        <taxon>Ascaridoidea</taxon>
        <taxon>Ascarididae</taxon>
        <taxon>Ascaris</taxon>
    </lineage>
</organism>